<protein>
    <submittedName>
        <fullName evidence="4">Arylsulfatase</fullName>
    </submittedName>
</protein>
<evidence type="ECO:0000313" key="4">
    <source>
        <dbReference type="EMBL" id="OGG54347.1"/>
    </source>
</evidence>
<reference evidence="4 5" key="1">
    <citation type="journal article" date="2016" name="Nat. Commun.">
        <title>Thousands of microbial genomes shed light on interconnected biogeochemical processes in an aquifer system.</title>
        <authorList>
            <person name="Anantharaman K."/>
            <person name="Brown C.T."/>
            <person name="Hug L.A."/>
            <person name="Sharon I."/>
            <person name="Castelle C.J."/>
            <person name="Probst A.J."/>
            <person name="Thomas B.C."/>
            <person name="Singh A."/>
            <person name="Wilkins M.J."/>
            <person name="Karaoz U."/>
            <person name="Brodie E.L."/>
            <person name="Williams K.H."/>
            <person name="Hubbard S.S."/>
            <person name="Banfield J.F."/>
        </authorList>
    </citation>
    <scope>NUCLEOTIDE SEQUENCE [LARGE SCALE GENOMIC DNA]</scope>
    <source>
        <strain evidence="5">RIFCSPLOWO2_12_FULL_64_10</strain>
    </source>
</reference>
<sequence length="492" mass="55736">MPRPSGHTRPNVLLICTDHWSGLLTRAAGHPVVMTPTVDHLARCGTTFTQAYSACPSCIPARRSLMTGMSPRANGLRYYKDGVDFPDAPTLAQCFKDAGYQSYAVGKLHVSPQRNRIGFDDVLLEEQGRHQFRDIPDGVADDYELFLAEQGYGGQEYAGGMTQNEFITRPWHLPEHCHPINWAVREMCKVIRRRDPRKPGFWYLSFSAPHPPITPLQSYLDLYRDVPIDEPATGNWSKDFEGLPYHIKQLSNPETIAMARASRREFELSRRALYATLTHIDHQIRVVIGYLREAELLDNTIIAFTSDHGHMVGEHGLWCMTPFYEMSAKIPLIIAPAEGDDRLQPGATDDRLTEFADLMPTLLDLAGIPIPAHVDRLSLVGDRRREHLYGEHGEGAAAMRMVRAGRYKLIYYPVGNQMHLFDIEGDPRECHDLSNDPQHAGELERLKRLLVENLYGADLEWVRDGKLVGLPSIAYVPRPNRNLRGQRGLRFL</sequence>
<dbReference type="AlphaFoldDB" id="A0A1F6CZ04"/>
<evidence type="ECO:0000259" key="3">
    <source>
        <dbReference type="Pfam" id="PF00884"/>
    </source>
</evidence>
<evidence type="ECO:0000256" key="2">
    <source>
        <dbReference type="ARBA" id="ARBA00022801"/>
    </source>
</evidence>
<dbReference type="Gene3D" id="3.40.720.10">
    <property type="entry name" value="Alkaline Phosphatase, subunit A"/>
    <property type="match status" value="1"/>
</dbReference>
<comment type="caution">
    <text evidence="4">The sequence shown here is derived from an EMBL/GenBank/DDBJ whole genome shotgun (WGS) entry which is preliminary data.</text>
</comment>
<dbReference type="SUPFAM" id="SSF53649">
    <property type="entry name" value="Alkaline phosphatase-like"/>
    <property type="match status" value="1"/>
</dbReference>
<dbReference type="PANTHER" id="PTHR42693:SF53">
    <property type="entry name" value="ENDO-4-O-SULFATASE"/>
    <property type="match status" value="1"/>
</dbReference>
<dbReference type="PANTHER" id="PTHR42693">
    <property type="entry name" value="ARYLSULFATASE FAMILY MEMBER"/>
    <property type="match status" value="1"/>
</dbReference>
<gene>
    <name evidence="4" type="ORF">A3F84_09300</name>
</gene>
<dbReference type="EMBL" id="MFKF01000105">
    <property type="protein sequence ID" value="OGG54347.1"/>
    <property type="molecule type" value="Genomic_DNA"/>
</dbReference>
<name>A0A1F6CZ04_HANXR</name>
<accession>A0A1F6CZ04</accession>
<organism evidence="4 5">
    <name type="scientific">Handelsmanbacteria sp. (strain RIFCSPLOWO2_12_FULL_64_10)</name>
    <dbReference type="NCBI Taxonomy" id="1817868"/>
    <lineage>
        <taxon>Bacteria</taxon>
        <taxon>Candidatus Handelsmaniibacteriota</taxon>
    </lineage>
</organism>
<dbReference type="GO" id="GO:0004065">
    <property type="term" value="F:arylsulfatase activity"/>
    <property type="evidence" value="ECO:0007669"/>
    <property type="project" value="TreeGrafter"/>
</dbReference>
<dbReference type="InterPro" id="IPR050738">
    <property type="entry name" value="Sulfatase"/>
</dbReference>
<dbReference type="InterPro" id="IPR000917">
    <property type="entry name" value="Sulfatase_N"/>
</dbReference>
<proteinExistence type="inferred from homology"/>
<dbReference type="Proteomes" id="UP000178606">
    <property type="component" value="Unassembled WGS sequence"/>
</dbReference>
<evidence type="ECO:0000313" key="5">
    <source>
        <dbReference type="Proteomes" id="UP000178606"/>
    </source>
</evidence>
<feature type="domain" description="Sulfatase N-terminal" evidence="3">
    <location>
        <begin position="10"/>
        <end position="368"/>
    </location>
</feature>
<keyword evidence="2" id="KW-0378">Hydrolase</keyword>
<dbReference type="Pfam" id="PF00884">
    <property type="entry name" value="Sulfatase"/>
    <property type="match status" value="1"/>
</dbReference>
<evidence type="ECO:0000256" key="1">
    <source>
        <dbReference type="ARBA" id="ARBA00008779"/>
    </source>
</evidence>
<dbReference type="InterPro" id="IPR017850">
    <property type="entry name" value="Alkaline_phosphatase_core_sf"/>
</dbReference>
<comment type="similarity">
    <text evidence="1">Belongs to the sulfatase family.</text>
</comment>